<dbReference type="EMBL" id="BOPF01000002">
    <property type="protein sequence ID" value="GIJ43444.1"/>
    <property type="molecule type" value="Genomic_DNA"/>
</dbReference>
<evidence type="ECO:0000313" key="3">
    <source>
        <dbReference type="EMBL" id="GIJ43444.1"/>
    </source>
</evidence>
<feature type="domain" description="Methyltransferase type 11" evidence="2">
    <location>
        <begin position="24"/>
        <end position="98"/>
    </location>
</feature>
<protein>
    <recommendedName>
        <fullName evidence="2">Methyltransferase type 11 domain-containing protein</fullName>
    </recommendedName>
</protein>
<proteinExistence type="predicted"/>
<dbReference type="Gene3D" id="3.40.50.150">
    <property type="entry name" value="Vaccinia Virus protein VP39"/>
    <property type="match status" value="1"/>
</dbReference>
<dbReference type="InterPro" id="IPR013216">
    <property type="entry name" value="Methyltransf_11"/>
</dbReference>
<dbReference type="InterPro" id="IPR029063">
    <property type="entry name" value="SAM-dependent_MTases_sf"/>
</dbReference>
<name>A0A8J3YE55_9ACTN</name>
<feature type="region of interest" description="Disordered" evidence="1">
    <location>
        <begin position="105"/>
        <end position="124"/>
    </location>
</feature>
<dbReference type="Proteomes" id="UP000619260">
    <property type="component" value="Unassembled WGS sequence"/>
</dbReference>
<dbReference type="SUPFAM" id="SSF53335">
    <property type="entry name" value="S-adenosyl-L-methionine-dependent methyltransferases"/>
    <property type="match status" value="1"/>
</dbReference>
<gene>
    <name evidence="3" type="ORF">Val02_03300</name>
</gene>
<dbReference type="AlphaFoldDB" id="A0A8J3YE55"/>
<dbReference type="Pfam" id="PF08241">
    <property type="entry name" value="Methyltransf_11"/>
    <property type="match status" value="1"/>
</dbReference>
<evidence type="ECO:0000256" key="1">
    <source>
        <dbReference type="SAM" id="MobiDB-lite"/>
    </source>
</evidence>
<accession>A0A8J3YE55</accession>
<evidence type="ECO:0000259" key="2">
    <source>
        <dbReference type="Pfam" id="PF08241"/>
    </source>
</evidence>
<evidence type="ECO:0000313" key="4">
    <source>
        <dbReference type="Proteomes" id="UP000619260"/>
    </source>
</evidence>
<reference evidence="3" key="1">
    <citation type="submission" date="2021-01" db="EMBL/GenBank/DDBJ databases">
        <title>Whole genome shotgun sequence of Virgisporangium aliadipatigenens NBRC 105644.</title>
        <authorList>
            <person name="Komaki H."/>
            <person name="Tamura T."/>
        </authorList>
    </citation>
    <scope>NUCLEOTIDE SEQUENCE</scope>
    <source>
        <strain evidence="3">NBRC 105644</strain>
    </source>
</reference>
<dbReference type="GO" id="GO:0008757">
    <property type="term" value="F:S-adenosylmethionine-dependent methyltransferase activity"/>
    <property type="evidence" value="ECO:0007669"/>
    <property type="project" value="InterPro"/>
</dbReference>
<organism evidence="3 4">
    <name type="scientific">Virgisporangium aliadipatigenens</name>
    <dbReference type="NCBI Taxonomy" id="741659"/>
    <lineage>
        <taxon>Bacteria</taxon>
        <taxon>Bacillati</taxon>
        <taxon>Actinomycetota</taxon>
        <taxon>Actinomycetes</taxon>
        <taxon>Micromonosporales</taxon>
        <taxon>Micromonosporaceae</taxon>
        <taxon>Virgisporangium</taxon>
    </lineage>
</organism>
<comment type="caution">
    <text evidence="3">The sequence shown here is derived from an EMBL/GenBank/DDBJ whole genome shotgun (WGS) entry which is preliminary data.</text>
</comment>
<sequence length="124" mass="12634">MAPVSHPVFARVYQRVSVSMDRAGAAAAHYPGSVTEVLAVEPEPRLRAAGVVAARAAPVPVRVLAGTAEALPFPDASFDAAVCALVLCSVPAGFVVDEVERFRFPPAGPPGPAAPHVRGSATAP</sequence>
<keyword evidence="4" id="KW-1185">Reference proteome</keyword>
<dbReference type="RefSeq" id="WP_203897023.1">
    <property type="nucleotide sequence ID" value="NZ_BOPF01000002.1"/>
</dbReference>